<keyword evidence="6" id="KW-0862">Zinc</keyword>
<dbReference type="OrthoDB" id="448448at2759"/>
<evidence type="ECO:0000256" key="1">
    <source>
        <dbReference type="ARBA" id="ARBA00004141"/>
    </source>
</evidence>
<dbReference type="InterPro" id="IPR050628">
    <property type="entry name" value="SNF2_RAD54_helicase_TF"/>
</dbReference>
<dbReference type="AlphaFoldDB" id="A0A8H4WS93"/>
<proteinExistence type="predicted"/>
<dbReference type="InterPro" id="IPR011701">
    <property type="entry name" value="MFS"/>
</dbReference>
<evidence type="ECO:0000313" key="16">
    <source>
        <dbReference type="EMBL" id="KAF4948020.1"/>
    </source>
</evidence>
<dbReference type="InterPro" id="IPR001650">
    <property type="entry name" value="Helicase_C-like"/>
</dbReference>
<evidence type="ECO:0000256" key="7">
    <source>
        <dbReference type="ARBA" id="ARBA00022840"/>
    </source>
</evidence>
<reference evidence="16" key="1">
    <citation type="journal article" date="2020" name="BMC Genomics">
        <title>Correction to: Identification and distribution of gene clusters required for synthesis of sphingolipid metabolism inhibitors in diverse species of the filamentous fungus Fusarium.</title>
        <authorList>
            <person name="Kim H.S."/>
            <person name="Lohmar J.M."/>
            <person name="Busman M."/>
            <person name="Brown D.W."/>
            <person name="Naumann T.A."/>
            <person name="Divon H.H."/>
            <person name="Lysoe E."/>
            <person name="Uhlig S."/>
            <person name="Proctor R.H."/>
        </authorList>
    </citation>
    <scope>NUCLEOTIDE SEQUENCE</scope>
    <source>
        <strain evidence="16">NRRL 45417</strain>
    </source>
</reference>
<dbReference type="PROSITE" id="PS50089">
    <property type="entry name" value="ZF_RING_2"/>
    <property type="match status" value="1"/>
</dbReference>
<feature type="transmembrane region" description="Helical" evidence="11">
    <location>
        <begin position="169"/>
        <end position="188"/>
    </location>
</feature>
<feature type="region of interest" description="Disordered" evidence="10">
    <location>
        <begin position="1"/>
        <end position="33"/>
    </location>
</feature>
<dbReference type="InterPro" id="IPR020846">
    <property type="entry name" value="MFS_dom"/>
</dbReference>
<dbReference type="InterPro" id="IPR027417">
    <property type="entry name" value="P-loop_NTPase"/>
</dbReference>
<dbReference type="GO" id="GO:0005634">
    <property type="term" value="C:nucleus"/>
    <property type="evidence" value="ECO:0007669"/>
    <property type="project" value="TreeGrafter"/>
</dbReference>
<sequence>MHNQTTSDIENVISLDGSQSPPPISDGLKEEDRPVNWTSSKKWSIVVSTSLATFVVSFGSSVYSAAIPHIQTRFDVSPDTALLGITLYVIGFALGPMAWGPASELYGKRRPLFLGYAIFCICQLPCALAQNMSLLLTFRFLSGLAGSSSLAILGGMYVDFLSRPAERGISTAIFSVATFCGPTVGPIIGNLATVKLGWRWTAWLTLIGGVVFGSVAFLVTPETSEVVILRQRSKGDTSATPSRINRPERGISIFVQSYLTKPVRMFAREPILIFFTIYMSLAYGIIYLTFTMYPLAFVTVRGWSRMDGSLPFIGMTVGVVLACIGIALHSIHYIQQCRVHVPERRLPPMIAGSVLLSAGIFWFGWTSSRSVHWLAQAAAGVFLGSGSILVLMSGVVYLIERTLQASPNDSDLAKRACLEQPSFLDTSRLHEPAWLNPTSSSNPSQRNSFSPFALSDAGSSRLSILDDQPSSNEAQEDTAILSDNESDQCCLGELLIDFLSAATLTESLSHVPMELRFSGHVISLHVEGSGRYMGRVESKAIVDLVQDYQVTLVTTLECPPVKKKSDDSFQTPKTLHIVIYALRKDANDIGGLLEDSELFLQHPTEYDTRLEYLNPQYLLRPGSTIPRVHGATFQAFANQRSSDQVMEEKEKGEVHRVFDSASGPLTFTQIQPSPRLRTSLQEHQKKALAMMVEKDCGLLDNTTFPSLWETFTTANDRVDHIVPDQIRVVLFHGSTRDQLANTLIDYDIVFTTYGTLQSEWKSKKECSPLFTHTWARVVLDEAHHIRERSTQTFRAVTALRTSRRWCLTGTPIQNRLDDYGALLSFIGVPPFISKSVFDFWVMKPVVQGTTEGLRRLKLLVSATCLRRTKDSVSETLNLPDRKIRECVVQLDPEDRELYDFFKRNASHLIANRGFDESNMATKAGSILPIINTLRLICNHGQRLLPKFALEAWSKRDNQSSYLDLVTSNLGLCFSCGVETPPSEMSSEFACSHLFCWKCADSDEAYQMSLDSLVCPVCTKDLDSTATNEFAGEGDYQPSAKIRALIRSLRVEQQGNPPKSGNKPIKSVVFTFWKKMLNLLEVALRGEGFKFTRIDGQKSLVERTSALRSFRNDDSCTVMIATIGSIGEGVDLTAANFVHLVEPHWNPMVEEQALDRVHRMGQTRDVVATRYITNDSIEMMVKDIKERKLDLINSSLGHLAGVVYTQN</sequence>
<keyword evidence="8" id="KW-0325">Glycoprotein</keyword>
<comment type="subcellular location">
    <subcellularLocation>
        <location evidence="1">Membrane</location>
        <topology evidence="1">Multi-pass membrane protein</topology>
    </subcellularLocation>
</comment>
<dbReference type="SMART" id="SM00487">
    <property type="entry name" value="DEXDc"/>
    <property type="match status" value="1"/>
</dbReference>
<dbReference type="PANTHER" id="PTHR45626">
    <property type="entry name" value="TRANSCRIPTION TERMINATION FACTOR 2-RELATED"/>
    <property type="match status" value="1"/>
</dbReference>
<feature type="transmembrane region" description="Helical" evidence="11">
    <location>
        <begin position="112"/>
        <end position="130"/>
    </location>
</feature>
<dbReference type="InterPro" id="IPR017907">
    <property type="entry name" value="Znf_RING_CS"/>
</dbReference>
<dbReference type="Gene3D" id="3.40.50.10810">
    <property type="entry name" value="Tandem AAA-ATPase domain"/>
    <property type="match status" value="1"/>
</dbReference>
<dbReference type="SUPFAM" id="SSF103473">
    <property type="entry name" value="MFS general substrate transporter"/>
    <property type="match status" value="1"/>
</dbReference>
<dbReference type="GO" id="GO:0016020">
    <property type="term" value="C:membrane"/>
    <property type="evidence" value="ECO:0007669"/>
    <property type="project" value="UniProtKB-SubCell"/>
</dbReference>
<dbReference type="InterPro" id="IPR014001">
    <property type="entry name" value="Helicase_ATP-bd"/>
</dbReference>
<dbReference type="PROSITE" id="PS00518">
    <property type="entry name" value="ZF_RING_1"/>
    <property type="match status" value="1"/>
</dbReference>
<keyword evidence="11" id="KW-0472">Membrane</keyword>
<keyword evidence="11" id="KW-0812">Transmembrane</keyword>
<name>A0A8H4WS93_9HYPO</name>
<dbReference type="GO" id="GO:0005524">
    <property type="term" value="F:ATP binding"/>
    <property type="evidence" value="ECO:0007669"/>
    <property type="project" value="UniProtKB-KW"/>
</dbReference>
<feature type="domain" description="RING-type" evidence="12">
    <location>
        <begin position="972"/>
        <end position="1018"/>
    </location>
</feature>
<evidence type="ECO:0000259" key="14">
    <source>
        <dbReference type="PROSITE" id="PS51192"/>
    </source>
</evidence>
<evidence type="ECO:0000256" key="6">
    <source>
        <dbReference type="ARBA" id="ARBA00022833"/>
    </source>
</evidence>
<dbReference type="SUPFAM" id="SSF52540">
    <property type="entry name" value="P-loop containing nucleoside triphosphate hydrolases"/>
    <property type="match status" value="2"/>
</dbReference>
<evidence type="ECO:0000256" key="3">
    <source>
        <dbReference type="ARBA" id="ARBA00022741"/>
    </source>
</evidence>
<dbReference type="PROSITE" id="PS51192">
    <property type="entry name" value="HELICASE_ATP_BIND_1"/>
    <property type="match status" value="1"/>
</dbReference>
<evidence type="ECO:0000256" key="2">
    <source>
        <dbReference type="ARBA" id="ARBA00022723"/>
    </source>
</evidence>
<keyword evidence="2" id="KW-0479">Metal-binding</keyword>
<feature type="transmembrane region" description="Helical" evidence="11">
    <location>
        <begin position="43"/>
        <end position="66"/>
    </location>
</feature>
<evidence type="ECO:0000256" key="4">
    <source>
        <dbReference type="ARBA" id="ARBA00022771"/>
    </source>
</evidence>
<feature type="transmembrane region" description="Helical" evidence="11">
    <location>
        <begin position="271"/>
        <end position="290"/>
    </location>
</feature>
<feature type="transmembrane region" description="Helical" evidence="11">
    <location>
        <begin position="377"/>
        <end position="399"/>
    </location>
</feature>
<dbReference type="EMBL" id="JABFAI010000273">
    <property type="protein sequence ID" value="KAF4948020.1"/>
    <property type="molecule type" value="Genomic_DNA"/>
</dbReference>
<comment type="caution">
    <text evidence="16">The sequence shown here is derived from an EMBL/GenBank/DDBJ whole genome shotgun (WGS) entry which is preliminary data.</text>
</comment>
<feature type="transmembrane region" description="Helical" evidence="11">
    <location>
        <begin position="136"/>
        <end position="157"/>
    </location>
</feature>
<dbReference type="Gene3D" id="1.20.1250.20">
    <property type="entry name" value="MFS general substrate transporter like domains"/>
    <property type="match status" value="1"/>
</dbReference>
<keyword evidence="5" id="KW-0378">Hydrolase</keyword>
<organism evidence="16 17">
    <name type="scientific">Fusarium gaditjirri</name>
    <dbReference type="NCBI Taxonomy" id="282569"/>
    <lineage>
        <taxon>Eukaryota</taxon>
        <taxon>Fungi</taxon>
        <taxon>Dikarya</taxon>
        <taxon>Ascomycota</taxon>
        <taxon>Pezizomycotina</taxon>
        <taxon>Sordariomycetes</taxon>
        <taxon>Hypocreomycetidae</taxon>
        <taxon>Hypocreales</taxon>
        <taxon>Nectriaceae</taxon>
        <taxon>Fusarium</taxon>
        <taxon>Fusarium nisikadoi species complex</taxon>
    </lineage>
</organism>
<dbReference type="Gene3D" id="3.40.50.300">
    <property type="entry name" value="P-loop containing nucleotide triphosphate hydrolases"/>
    <property type="match status" value="1"/>
</dbReference>
<dbReference type="CDD" id="cd18008">
    <property type="entry name" value="DEXDc_SHPRH-like"/>
    <property type="match status" value="1"/>
</dbReference>
<evidence type="ECO:0000313" key="17">
    <source>
        <dbReference type="Proteomes" id="UP000604273"/>
    </source>
</evidence>
<dbReference type="GO" id="GO:0008094">
    <property type="term" value="F:ATP-dependent activity, acting on DNA"/>
    <property type="evidence" value="ECO:0007669"/>
    <property type="project" value="TreeGrafter"/>
</dbReference>
<dbReference type="GO" id="GO:0022857">
    <property type="term" value="F:transmembrane transporter activity"/>
    <property type="evidence" value="ECO:0007669"/>
    <property type="project" value="InterPro"/>
</dbReference>
<gene>
    <name evidence="16" type="ORF">FGADI_10015</name>
</gene>
<dbReference type="InterPro" id="IPR049730">
    <property type="entry name" value="SNF2/RAD54-like_C"/>
</dbReference>
<dbReference type="CDD" id="cd18793">
    <property type="entry name" value="SF2_C_SNF"/>
    <property type="match status" value="1"/>
</dbReference>
<evidence type="ECO:0000259" key="15">
    <source>
        <dbReference type="PROSITE" id="PS51194"/>
    </source>
</evidence>
<dbReference type="Pfam" id="PF00271">
    <property type="entry name" value="Helicase_C"/>
    <property type="match status" value="1"/>
</dbReference>
<dbReference type="GO" id="GO:0016787">
    <property type="term" value="F:hydrolase activity"/>
    <property type="evidence" value="ECO:0007669"/>
    <property type="project" value="UniProtKB-KW"/>
</dbReference>
<dbReference type="Pfam" id="PF07690">
    <property type="entry name" value="MFS_1"/>
    <property type="match status" value="1"/>
</dbReference>
<evidence type="ECO:0000256" key="10">
    <source>
        <dbReference type="SAM" id="MobiDB-lite"/>
    </source>
</evidence>
<evidence type="ECO:0000259" key="12">
    <source>
        <dbReference type="PROSITE" id="PS50089"/>
    </source>
</evidence>
<accession>A0A8H4WS93</accession>
<dbReference type="GO" id="GO:0006281">
    <property type="term" value="P:DNA repair"/>
    <property type="evidence" value="ECO:0007669"/>
    <property type="project" value="TreeGrafter"/>
</dbReference>
<evidence type="ECO:0000256" key="9">
    <source>
        <dbReference type="PROSITE-ProRule" id="PRU00175"/>
    </source>
</evidence>
<evidence type="ECO:0000256" key="8">
    <source>
        <dbReference type="ARBA" id="ARBA00023180"/>
    </source>
</evidence>
<dbReference type="InterPro" id="IPR036259">
    <property type="entry name" value="MFS_trans_sf"/>
</dbReference>
<feature type="transmembrane region" description="Helical" evidence="11">
    <location>
        <begin position="81"/>
        <end position="100"/>
    </location>
</feature>
<dbReference type="GO" id="GO:0008270">
    <property type="term" value="F:zinc ion binding"/>
    <property type="evidence" value="ECO:0007669"/>
    <property type="project" value="UniProtKB-KW"/>
</dbReference>
<reference evidence="16" key="2">
    <citation type="submission" date="2020-05" db="EMBL/GenBank/DDBJ databases">
        <authorList>
            <person name="Kim H.-S."/>
            <person name="Proctor R.H."/>
            <person name="Brown D.W."/>
        </authorList>
    </citation>
    <scope>NUCLEOTIDE SEQUENCE</scope>
    <source>
        <strain evidence="16">NRRL 45417</strain>
    </source>
</reference>
<evidence type="ECO:0000259" key="13">
    <source>
        <dbReference type="PROSITE" id="PS50850"/>
    </source>
</evidence>
<dbReference type="Proteomes" id="UP000604273">
    <property type="component" value="Unassembled WGS sequence"/>
</dbReference>
<dbReference type="PROSITE" id="PS50850">
    <property type="entry name" value="MFS"/>
    <property type="match status" value="1"/>
</dbReference>
<keyword evidence="11" id="KW-1133">Transmembrane helix</keyword>
<feature type="domain" description="Major facilitator superfamily (MFS) profile" evidence="13">
    <location>
        <begin position="45"/>
        <end position="471"/>
    </location>
</feature>
<dbReference type="InterPro" id="IPR001841">
    <property type="entry name" value="Znf_RING"/>
</dbReference>
<dbReference type="Pfam" id="PF00176">
    <property type="entry name" value="SNF2-rel_dom"/>
    <property type="match status" value="1"/>
</dbReference>
<feature type="transmembrane region" description="Helical" evidence="11">
    <location>
        <begin position="346"/>
        <end position="365"/>
    </location>
</feature>
<keyword evidence="3" id="KW-0547">Nucleotide-binding</keyword>
<dbReference type="InterPro" id="IPR038718">
    <property type="entry name" value="SNF2-like_sf"/>
</dbReference>
<feature type="domain" description="Helicase C-terminal" evidence="15">
    <location>
        <begin position="1040"/>
        <end position="1206"/>
    </location>
</feature>
<feature type="transmembrane region" description="Helical" evidence="11">
    <location>
        <begin position="310"/>
        <end position="334"/>
    </location>
</feature>
<evidence type="ECO:0000256" key="11">
    <source>
        <dbReference type="SAM" id="Phobius"/>
    </source>
</evidence>
<dbReference type="SUPFAM" id="SSF57850">
    <property type="entry name" value="RING/U-box"/>
    <property type="match status" value="1"/>
</dbReference>
<dbReference type="PROSITE" id="PS51194">
    <property type="entry name" value="HELICASE_CTER"/>
    <property type="match status" value="1"/>
</dbReference>
<dbReference type="PANTHER" id="PTHR45626:SF52">
    <property type="entry name" value="SINGLE-STRANDED DNA-DEPENDENT ATPASE (EUROFUNG)"/>
    <property type="match status" value="1"/>
</dbReference>
<dbReference type="CDD" id="cd17323">
    <property type="entry name" value="MFS_Tpo1_MDR_like"/>
    <property type="match status" value="1"/>
</dbReference>
<dbReference type="SMART" id="SM00490">
    <property type="entry name" value="HELICc"/>
    <property type="match status" value="1"/>
</dbReference>
<dbReference type="InterPro" id="IPR000330">
    <property type="entry name" value="SNF2_N"/>
</dbReference>
<feature type="transmembrane region" description="Helical" evidence="11">
    <location>
        <begin position="200"/>
        <end position="220"/>
    </location>
</feature>
<keyword evidence="17" id="KW-1185">Reference proteome</keyword>
<protein>
    <submittedName>
        <fullName evidence="16">Uncharacterized protein</fullName>
    </submittedName>
</protein>
<feature type="domain" description="Helicase ATP-binding" evidence="14">
    <location>
        <begin position="728"/>
        <end position="829"/>
    </location>
</feature>
<keyword evidence="4 9" id="KW-0863">Zinc-finger</keyword>
<keyword evidence="7" id="KW-0067">ATP-binding</keyword>
<evidence type="ECO:0000256" key="5">
    <source>
        <dbReference type="ARBA" id="ARBA00022801"/>
    </source>
</evidence>